<dbReference type="Pfam" id="PF02586">
    <property type="entry name" value="SRAP"/>
    <property type="match status" value="1"/>
</dbReference>
<dbReference type="PANTHER" id="PTHR13604:SF0">
    <property type="entry name" value="ABASIC SITE PROCESSING PROTEIN HMCES"/>
    <property type="match status" value="1"/>
</dbReference>
<evidence type="ECO:0000256" key="6">
    <source>
        <dbReference type="ARBA" id="ARBA00023125"/>
    </source>
</evidence>
<keyword evidence="2 8" id="KW-0645">Protease</keyword>
<dbReference type="Gene3D" id="3.90.1680.10">
    <property type="entry name" value="SOS response associated peptidase-like"/>
    <property type="match status" value="1"/>
</dbReference>
<dbReference type="GO" id="GO:0008233">
    <property type="term" value="F:peptidase activity"/>
    <property type="evidence" value="ECO:0007669"/>
    <property type="project" value="UniProtKB-KW"/>
</dbReference>
<dbReference type="InterPro" id="IPR003738">
    <property type="entry name" value="SRAP"/>
</dbReference>
<evidence type="ECO:0000256" key="4">
    <source>
        <dbReference type="ARBA" id="ARBA00022801"/>
    </source>
</evidence>
<dbReference type="GO" id="GO:0006508">
    <property type="term" value="P:proteolysis"/>
    <property type="evidence" value="ECO:0007669"/>
    <property type="project" value="UniProtKB-KW"/>
</dbReference>
<dbReference type="EMBL" id="CP042425">
    <property type="protein sequence ID" value="QEL15595.1"/>
    <property type="molecule type" value="Genomic_DNA"/>
</dbReference>
<dbReference type="KEGG" id="lrs:PX52LOC_02527"/>
<reference evidence="10" key="1">
    <citation type="submission" date="2019-08" db="EMBL/GenBank/DDBJ databases">
        <title>Limnoglobus roseus gen. nov., sp. nov., a novel freshwater planctomycete with a giant genome from the family Gemmataceae.</title>
        <authorList>
            <person name="Kulichevskaya I.S."/>
            <person name="Naumoff D.G."/>
            <person name="Miroshnikov K."/>
            <person name="Ivanova A."/>
            <person name="Philippov D.A."/>
            <person name="Hakobyan A."/>
            <person name="Rijpstra I.C."/>
            <person name="Sinninghe Damste J.S."/>
            <person name="Liesack W."/>
            <person name="Dedysh S.N."/>
        </authorList>
    </citation>
    <scope>NUCLEOTIDE SEQUENCE [LARGE SCALE GENOMIC DNA]</scope>
    <source>
        <strain evidence="10">PX52</strain>
    </source>
</reference>
<keyword evidence="5" id="KW-0190">Covalent protein-DNA linkage</keyword>
<dbReference type="GO" id="GO:0003697">
    <property type="term" value="F:single-stranded DNA binding"/>
    <property type="evidence" value="ECO:0007669"/>
    <property type="project" value="InterPro"/>
</dbReference>
<dbReference type="SUPFAM" id="SSF143081">
    <property type="entry name" value="BB1717-like"/>
    <property type="match status" value="1"/>
</dbReference>
<accession>A0A5C1AAK1</accession>
<protein>
    <recommendedName>
        <fullName evidence="8">Abasic site processing protein</fullName>
        <ecNumber evidence="8">3.4.-.-</ecNumber>
    </recommendedName>
</protein>
<dbReference type="EC" id="3.4.-.-" evidence="8"/>
<evidence type="ECO:0000256" key="7">
    <source>
        <dbReference type="ARBA" id="ARBA00023239"/>
    </source>
</evidence>
<dbReference type="PANTHER" id="PTHR13604">
    <property type="entry name" value="DC12-RELATED"/>
    <property type="match status" value="1"/>
</dbReference>
<dbReference type="InterPro" id="IPR036590">
    <property type="entry name" value="SRAP-like"/>
</dbReference>
<evidence type="ECO:0000313" key="10">
    <source>
        <dbReference type="Proteomes" id="UP000324974"/>
    </source>
</evidence>
<keyword evidence="7" id="KW-0456">Lyase</keyword>
<evidence type="ECO:0000256" key="3">
    <source>
        <dbReference type="ARBA" id="ARBA00022763"/>
    </source>
</evidence>
<evidence type="ECO:0000256" key="2">
    <source>
        <dbReference type="ARBA" id="ARBA00022670"/>
    </source>
</evidence>
<proteinExistence type="inferred from homology"/>
<evidence type="ECO:0000256" key="5">
    <source>
        <dbReference type="ARBA" id="ARBA00023124"/>
    </source>
</evidence>
<dbReference type="GO" id="GO:0106300">
    <property type="term" value="P:protein-DNA covalent cross-linking repair"/>
    <property type="evidence" value="ECO:0007669"/>
    <property type="project" value="InterPro"/>
</dbReference>
<dbReference type="Proteomes" id="UP000324974">
    <property type="component" value="Chromosome"/>
</dbReference>
<dbReference type="AlphaFoldDB" id="A0A5C1AAK1"/>
<comment type="similarity">
    <text evidence="1 8">Belongs to the SOS response-associated peptidase family.</text>
</comment>
<keyword evidence="10" id="KW-1185">Reference proteome</keyword>
<evidence type="ECO:0000313" key="9">
    <source>
        <dbReference type="EMBL" id="QEL15595.1"/>
    </source>
</evidence>
<keyword evidence="6" id="KW-0238">DNA-binding</keyword>
<sequence length="133" mass="13913">MADLFRLATVPAALEPRYNVAPAQPVAVVSMNPGGATRGLAMLPWGPLPDWVNSSKDGRFPNARAETVATKPAFAGSFRAKRCLILCGGCYEWKPAGKRGGGDHCSKTGCAGELAPRSSLAIGFGIEAKVQRA</sequence>
<evidence type="ECO:0000256" key="8">
    <source>
        <dbReference type="RuleBase" id="RU364100"/>
    </source>
</evidence>
<keyword evidence="4 8" id="KW-0378">Hydrolase</keyword>
<keyword evidence="3" id="KW-0227">DNA damage</keyword>
<name>A0A5C1AAK1_9BACT</name>
<dbReference type="GO" id="GO:0016829">
    <property type="term" value="F:lyase activity"/>
    <property type="evidence" value="ECO:0007669"/>
    <property type="project" value="UniProtKB-KW"/>
</dbReference>
<gene>
    <name evidence="9" type="ORF">PX52LOC_02527</name>
</gene>
<organism evidence="9 10">
    <name type="scientific">Limnoglobus roseus</name>
    <dbReference type="NCBI Taxonomy" id="2598579"/>
    <lineage>
        <taxon>Bacteria</taxon>
        <taxon>Pseudomonadati</taxon>
        <taxon>Planctomycetota</taxon>
        <taxon>Planctomycetia</taxon>
        <taxon>Gemmatales</taxon>
        <taxon>Gemmataceae</taxon>
        <taxon>Limnoglobus</taxon>
    </lineage>
</organism>
<evidence type="ECO:0000256" key="1">
    <source>
        <dbReference type="ARBA" id="ARBA00008136"/>
    </source>
</evidence>